<comment type="caution">
    <text evidence="2">The sequence shown here is derived from an EMBL/GenBank/DDBJ whole genome shotgun (WGS) entry which is preliminary data.</text>
</comment>
<accession>A0A258DG24</accession>
<sequence>MALAPTQAPQDTRRRADDVSTRVKTIRSDDPRRGSYRPSTDRTMETDPLTFGDGADRLKCEAP</sequence>
<reference evidence="2 3" key="1">
    <citation type="submission" date="2017-03" db="EMBL/GenBank/DDBJ databases">
        <title>Lifting the veil on microbial sulfur biogeochemistry in mining wastewaters.</title>
        <authorList>
            <person name="Kantor R.S."/>
            <person name="Colenbrander Nelson T."/>
            <person name="Marshall S."/>
            <person name="Bennett D."/>
            <person name="Apte S."/>
            <person name="Camacho D."/>
            <person name="Thomas B.C."/>
            <person name="Warren L.A."/>
            <person name="Banfield J.F."/>
        </authorList>
    </citation>
    <scope>NUCLEOTIDE SEQUENCE [LARGE SCALE GENOMIC DNA]</scope>
    <source>
        <strain evidence="2">32-67-7</strain>
    </source>
</reference>
<gene>
    <name evidence="2" type="ORF">B7Z12_00005</name>
</gene>
<dbReference type="AlphaFoldDB" id="A0A258DG24"/>
<feature type="non-terminal residue" evidence="2">
    <location>
        <position position="63"/>
    </location>
</feature>
<dbReference type="EMBL" id="NCDQ01000001">
    <property type="protein sequence ID" value="OYX06546.1"/>
    <property type="molecule type" value="Genomic_DNA"/>
</dbReference>
<feature type="compositionally biased region" description="Basic and acidic residues" evidence="1">
    <location>
        <begin position="11"/>
        <end position="45"/>
    </location>
</feature>
<evidence type="ECO:0000313" key="2">
    <source>
        <dbReference type="EMBL" id="OYX06546.1"/>
    </source>
</evidence>
<protein>
    <submittedName>
        <fullName evidence="2">Uncharacterized protein</fullName>
    </submittedName>
</protein>
<evidence type="ECO:0000256" key="1">
    <source>
        <dbReference type="SAM" id="MobiDB-lite"/>
    </source>
</evidence>
<feature type="region of interest" description="Disordered" evidence="1">
    <location>
        <begin position="1"/>
        <end position="63"/>
    </location>
</feature>
<dbReference type="Proteomes" id="UP000215616">
    <property type="component" value="Unassembled WGS sequence"/>
</dbReference>
<proteinExistence type="predicted"/>
<name>A0A258DG24_CAUVI</name>
<organism evidence="2 3">
    <name type="scientific">Caulobacter vibrioides</name>
    <name type="common">Caulobacter crescentus</name>
    <dbReference type="NCBI Taxonomy" id="155892"/>
    <lineage>
        <taxon>Bacteria</taxon>
        <taxon>Pseudomonadati</taxon>
        <taxon>Pseudomonadota</taxon>
        <taxon>Alphaproteobacteria</taxon>
        <taxon>Caulobacterales</taxon>
        <taxon>Caulobacteraceae</taxon>
        <taxon>Caulobacter</taxon>
    </lineage>
</organism>
<evidence type="ECO:0000313" key="3">
    <source>
        <dbReference type="Proteomes" id="UP000215616"/>
    </source>
</evidence>
<feature type="compositionally biased region" description="Basic and acidic residues" evidence="1">
    <location>
        <begin position="54"/>
        <end position="63"/>
    </location>
</feature>